<proteinExistence type="inferred from homology"/>
<dbReference type="CDD" id="cd04164">
    <property type="entry name" value="trmE"/>
    <property type="match status" value="1"/>
</dbReference>
<evidence type="ECO:0000313" key="10">
    <source>
        <dbReference type="EMBL" id="CAD8740509.1"/>
    </source>
</evidence>
<reference evidence="10" key="1">
    <citation type="submission" date="2021-01" db="EMBL/GenBank/DDBJ databases">
        <authorList>
            <person name="Corre E."/>
            <person name="Pelletier E."/>
            <person name="Niang G."/>
            <person name="Scheremetjew M."/>
            <person name="Finn R."/>
            <person name="Kale V."/>
            <person name="Holt S."/>
            <person name="Cochrane G."/>
            <person name="Meng A."/>
            <person name="Brown T."/>
            <person name="Cohen L."/>
        </authorList>
    </citation>
    <scope>NUCLEOTIDE SEQUENCE</scope>
    <source>
        <strain evidence="10">CCMP441</strain>
    </source>
</reference>
<feature type="region of interest" description="Disordered" evidence="6">
    <location>
        <begin position="395"/>
        <end position="419"/>
    </location>
</feature>
<dbReference type="PANTHER" id="PTHR42714:SF2">
    <property type="entry name" value="TRNA MODIFICATION GTPASE GTPBP3, MITOCHONDRIAL"/>
    <property type="match status" value="1"/>
</dbReference>
<dbReference type="InterPro" id="IPR027266">
    <property type="entry name" value="TrmE/GcvT-like"/>
</dbReference>
<feature type="domain" description="GTP-binding protein TrmE N-terminal" evidence="8">
    <location>
        <begin position="77"/>
        <end position="193"/>
    </location>
</feature>
<evidence type="ECO:0000259" key="9">
    <source>
        <dbReference type="Pfam" id="PF12631"/>
    </source>
</evidence>
<gene>
    <name evidence="10" type="ORF">HAND1043_LOCUS7001</name>
</gene>
<dbReference type="InterPro" id="IPR005225">
    <property type="entry name" value="Small_GTP-bd"/>
</dbReference>
<evidence type="ECO:0000259" key="8">
    <source>
        <dbReference type="Pfam" id="PF10396"/>
    </source>
</evidence>
<evidence type="ECO:0000256" key="2">
    <source>
        <dbReference type="ARBA" id="ARBA00011043"/>
    </source>
</evidence>
<dbReference type="InterPro" id="IPR027368">
    <property type="entry name" value="MnmE_dom2"/>
</dbReference>
<dbReference type="PANTHER" id="PTHR42714">
    <property type="entry name" value="TRNA MODIFICATION GTPASE GTPBP3"/>
    <property type="match status" value="1"/>
</dbReference>
<organism evidence="10">
    <name type="scientific">Hemiselmis andersenii</name>
    <name type="common">Cryptophyte alga</name>
    <dbReference type="NCBI Taxonomy" id="464988"/>
    <lineage>
        <taxon>Eukaryota</taxon>
        <taxon>Cryptophyceae</taxon>
        <taxon>Cryptomonadales</taxon>
        <taxon>Hemiselmidaceae</taxon>
        <taxon>Hemiselmis</taxon>
    </lineage>
</organism>
<dbReference type="Pfam" id="PF10396">
    <property type="entry name" value="TrmE_N"/>
    <property type="match status" value="1"/>
</dbReference>
<protein>
    <recommendedName>
        <fullName evidence="11">TrmE-type G domain-containing protein</fullName>
    </recommendedName>
</protein>
<dbReference type="NCBIfam" id="TIGR00231">
    <property type="entry name" value="small_GTP"/>
    <property type="match status" value="1"/>
</dbReference>
<evidence type="ECO:0000256" key="1">
    <source>
        <dbReference type="ARBA" id="ARBA00004173"/>
    </source>
</evidence>
<keyword evidence="3" id="KW-0819">tRNA processing</keyword>
<evidence type="ECO:0000256" key="4">
    <source>
        <dbReference type="ARBA" id="ARBA00022741"/>
    </source>
</evidence>
<dbReference type="Pfam" id="PF12631">
    <property type="entry name" value="MnmE_helical"/>
    <property type="match status" value="1"/>
</dbReference>
<keyword evidence="4" id="KW-0547">Nucleotide-binding</keyword>
<dbReference type="EMBL" id="HBFK01011588">
    <property type="protein sequence ID" value="CAD8740509.1"/>
    <property type="molecule type" value="Transcribed_RNA"/>
</dbReference>
<dbReference type="GO" id="GO:0003924">
    <property type="term" value="F:GTPase activity"/>
    <property type="evidence" value="ECO:0007669"/>
    <property type="project" value="InterPro"/>
</dbReference>
<comment type="subcellular location">
    <subcellularLocation>
        <location evidence="1">Mitochondrion</location>
    </subcellularLocation>
</comment>
<dbReference type="SUPFAM" id="SSF116878">
    <property type="entry name" value="TrmE connector domain"/>
    <property type="match status" value="1"/>
</dbReference>
<feature type="domain" description="G" evidence="7">
    <location>
        <begin position="292"/>
        <end position="396"/>
    </location>
</feature>
<dbReference type="Gene3D" id="1.20.120.430">
    <property type="entry name" value="tRNA modification GTPase MnmE domain 2"/>
    <property type="match status" value="1"/>
</dbReference>
<dbReference type="Pfam" id="PF01926">
    <property type="entry name" value="MMR_HSR1"/>
    <property type="match status" value="1"/>
</dbReference>
<dbReference type="NCBIfam" id="NF003661">
    <property type="entry name" value="PRK05291.1-3"/>
    <property type="match status" value="1"/>
</dbReference>
<evidence type="ECO:0000256" key="6">
    <source>
        <dbReference type="SAM" id="MobiDB-lite"/>
    </source>
</evidence>
<comment type="similarity">
    <text evidence="2">Belongs to the TRAFAC class TrmE-Era-EngA-EngB-Septin-like GTPase superfamily. TrmE GTPase family.</text>
</comment>
<sequence>MSVGMLQQPLSRVGCVLRRWGARARESGEWRLLSRNSDRWRGTPRLVPRGVDASMFHTARPCRALNKYALGGATDETIFALSSPPGRGGVSVIRLSGPDAGAALRMMTKRKLPAARQAAVCSLLHPVTGILLDRGMVLWFPSPRSFTGEDVAELHLHGSTAVVQAVSDALAKIDGLRPAQAGEFSRRALLNGKMDLVEAEGLADLLAAGTETQRKLALRQMGGHTSQLYESWRSKLVRSLAHVEAFIDFGEDEEIHEEVLSSVVEEARGLARELRAFLDDARCGEILRDGLRIVLAGPPNAGKSSLLNAIAKRPAAITSATPGTTRDVLEVRMDLFGLEISVSDTAGLRVAVGDDIEKEGIRRAAEQWSMADVRVLVLDAAAGTKQVQEVKDILSHDTRDGIGESAEEEDGGKSTRKREHCPADADCTLVLLNKSDLLVDTAGERVQISEIAEDVQLWLGNVRVRPLSCETGEGMEEAMQALHAAACNRLKGRDLENSLLITRPRHRRHVEGCCAALDRFCVVGQTPDVAAEELREAVAHLAAVTGRVHVEQVLDVVFADFCVGK</sequence>
<feature type="domain" description="MnmE helical" evidence="9">
    <location>
        <begin position="196"/>
        <end position="562"/>
    </location>
</feature>
<dbReference type="InterPro" id="IPR004520">
    <property type="entry name" value="GTPase_MnmE"/>
</dbReference>
<dbReference type="AlphaFoldDB" id="A0A6T8J6Z1"/>
<dbReference type="GO" id="GO:0030488">
    <property type="term" value="P:tRNA methylation"/>
    <property type="evidence" value="ECO:0007669"/>
    <property type="project" value="TreeGrafter"/>
</dbReference>
<keyword evidence="5" id="KW-0342">GTP-binding</keyword>
<accession>A0A6T8J6Z1</accession>
<dbReference type="CDD" id="cd14858">
    <property type="entry name" value="TrmE_N"/>
    <property type="match status" value="1"/>
</dbReference>
<dbReference type="InterPro" id="IPR027417">
    <property type="entry name" value="P-loop_NTPase"/>
</dbReference>
<dbReference type="InterPro" id="IPR025867">
    <property type="entry name" value="MnmE_helical"/>
</dbReference>
<dbReference type="InterPro" id="IPR018948">
    <property type="entry name" value="GTP-bd_TrmE_N"/>
</dbReference>
<dbReference type="Gene3D" id="3.40.50.300">
    <property type="entry name" value="P-loop containing nucleotide triphosphate hydrolases"/>
    <property type="match status" value="1"/>
</dbReference>
<dbReference type="GO" id="GO:0005739">
    <property type="term" value="C:mitochondrion"/>
    <property type="evidence" value="ECO:0007669"/>
    <property type="project" value="UniProtKB-SubCell"/>
</dbReference>
<dbReference type="SUPFAM" id="SSF52540">
    <property type="entry name" value="P-loop containing nucleoside triphosphate hydrolases"/>
    <property type="match status" value="1"/>
</dbReference>
<evidence type="ECO:0000256" key="5">
    <source>
        <dbReference type="ARBA" id="ARBA00023134"/>
    </source>
</evidence>
<name>A0A6T8J6Z1_HEMAN</name>
<evidence type="ECO:0000256" key="3">
    <source>
        <dbReference type="ARBA" id="ARBA00022694"/>
    </source>
</evidence>
<dbReference type="InterPro" id="IPR006073">
    <property type="entry name" value="GTP-bd"/>
</dbReference>
<dbReference type="FunFam" id="3.30.1360.120:FF:000007">
    <property type="entry name" value="tRNA modification GTPase GTPBP3, mitochondrial"/>
    <property type="match status" value="1"/>
</dbReference>
<dbReference type="Gene3D" id="3.30.1360.120">
    <property type="entry name" value="Probable tRNA modification gtpase trme, domain 1"/>
    <property type="match status" value="1"/>
</dbReference>
<dbReference type="GO" id="GO:0005525">
    <property type="term" value="F:GTP binding"/>
    <property type="evidence" value="ECO:0007669"/>
    <property type="project" value="UniProtKB-KW"/>
</dbReference>
<dbReference type="InterPro" id="IPR031168">
    <property type="entry name" value="G_TrmE"/>
</dbReference>
<dbReference type="GO" id="GO:0002098">
    <property type="term" value="P:tRNA wobble uridine modification"/>
    <property type="evidence" value="ECO:0007669"/>
    <property type="project" value="TreeGrafter"/>
</dbReference>
<evidence type="ECO:0008006" key="11">
    <source>
        <dbReference type="Google" id="ProtNLM"/>
    </source>
</evidence>
<dbReference type="HAMAP" id="MF_00379">
    <property type="entry name" value="GTPase_MnmE"/>
    <property type="match status" value="1"/>
</dbReference>
<evidence type="ECO:0000259" key="7">
    <source>
        <dbReference type="Pfam" id="PF01926"/>
    </source>
</evidence>